<dbReference type="SUPFAM" id="SSF52058">
    <property type="entry name" value="L domain-like"/>
    <property type="match status" value="1"/>
</dbReference>
<protein>
    <submittedName>
        <fullName evidence="1">Uncharacterized protein</fullName>
    </submittedName>
</protein>
<reference evidence="1" key="2">
    <citation type="journal article" date="2021" name="Genome Biol. Evol.">
        <title>Developing a high-quality reference genome for a parasitic bivalve with doubly uniparental inheritance (Bivalvia: Unionida).</title>
        <authorList>
            <person name="Smith C.H."/>
        </authorList>
    </citation>
    <scope>NUCLEOTIDE SEQUENCE</scope>
    <source>
        <strain evidence="1">CHS0354</strain>
        <tissue evidence="1">Mantle</tissue>
    </source>
</reference>
<dbReference type="InterPro" id="IPR032675">
    <property type="entry name" value="LRR_dom_sf"/>
</dbReference>
<gene>
    <name evidence="1" type="ORF">CHS0354_028768</name>
</gene>
<organism evidence="1 2">
    <name type="scientific">Potamilus streckersoni</name>
    <dbReference type="NCBI Taxonomy" id="2493646"/>
    <lineage>
        <taxon>Eukaryota</taxon>
        <taxon>Metazoa</taxon>
        <taxon>Spiralia</taxon>
        <taxon>Lophotrochozoa</taxon>
        <taxon>Mollusca</taxon>
        <taxon>Bivalvia</taxon>
        <taxon>Autobranchia</taxon>
        <taxon>Heteroconchia</taxon>
        <taxon>Palaeoheterodonta</taxon>
        <taxon>Unionida</taxon>
        <taxon>Unionoidea</taxon>
        <taxon>Unionidae</taxon>
        <taxon>Ambleminae</taxon>
        <taxon>Lampsilini</taxon>
        <taxon>Potamilus</taxon>
    </lineage>
</organism>
<dbReference type="Gene3D" id="3.80.10.10">
    <property type="entry name" value="Ribonuclease Inhibitor"/>
    <property type="match status" value="1"/>
</dbReference>
<comment type="caution">
    <text evidence="1">The sequence shown here is derived from an EMBL/GenBank/DDBJ whole genome shotgun (WGS) entry which is preliminary data.</text>
</comment>
<dbReference type="EMBL" id="JAEAOA010001725">
    <property type="protein sequence ID" value="KAK3587391.1"/>
    <property type="molecule type" value="Genomic_DNA"/>
</dbReference>
<reference evidence="1" key="1">
    <citation type="journal article" date="2021" name="Genome Biol. Evol.">
        <title>A High-Quality Reference Genome for a Parasitic Bivalve with Doubly Uniparental Inheritance (Bivalvia: Unionida).</title>
        <authorList>
            <person name="Smith C.H."/>
        </authorList>
    </citation>
    <scope>NUCLEOTIDE SEQUENCE</scope>
    <source>
        <strain evidence="1">CHS0354</strain>
    </source>
</reference>
<dbReference type="Proteomes" id="UP001195483">
    <property type="component" value="Unassembled WGS sequence"/>
</dbReference>
<name>A0AAE0S8N2_9BIVA</name>
<dbReference type="AlphaFoldDB" id="A0AAE0S8N2"/>
<sequence>MRNLTHLQISFPALYHISINALSHLTKLQTLDLSGNFHLSFDVVVDALRVTEFTNNLDELNLQSLASAIPSGELDETFFLTLQRLNIKRLDLSHAHYTKVDPNALSHLGPCLEVLLLLDADFTSYNFFSSDENFTKQMFANLQLSDMSFAKIPQIILSYNNENHVAVYDSFFPPFQAQTLKMSNVLSRTITQKNIMYKSRNCNREVRRRIEMKNNNIRLLNISLDPHMPIAIATRKASSNGFLPPELHSWTEKVTFVRCRKKYYTVKREHFEGHRESLRKNQNNSNRYPNSLIQRRNSFNHYNYLNLHLPEYRTEDPPNKHLVFLSFCNDDQDFVYRYILDELKDALSERLGASKDDIVCIGDIHFEPEEVDPKCMSKIMYKHFQRYTRVKWTRKGDAFELVPCWAKVFDSICTLAGEKARFAFTQDKVESIRLPTT</sequence>
<evidence type="ECO:0000313" key="2">
    <source>
        <dbReference type="Proteomes" id="UP001195483"/>
    </source>
</evidence>
<keyword evidence="2" id="KW-1185">Reference proteome</keyword>
<reference evidence="1" key="3">
    <citation type="submission" date="2023-05" db="EMBL/GenBank/DDBJ databases">
        <authorList>
            <person name="Smith C.H."/>
        </authorList>
    </citation>
    <scope>NUCLEOTIDE SEQUENCE</scope>
    <source>
        <strain evidence="1">CHS0354</strain>
        <tissue evidence="1">Mantle</tissue>
    </source>
</reference>
<evidence type="ECO:0000313" key="1">
    <source>
        <dbReference type="EMBL" id="KAK3587391.1"/>
    </source>
</evidence>
<accession>A0AAE0S8N2</accession>
<proteinExistence type="predicted"/>